<name>A0A3B0YQV4_9ZZZZ</name>
<gene>
    <name evidence="1" type="ORF">MNBD_GAMMA12-3907</name>
</gene>
<protein>
    <submittedName>
        <fullName evidence="1">Uncharacterized protein</fullName>
    </submittedName>
</protein>
<sequence>MPPVTPTGILRFTANGLKILRESKWLKKRRVIQRQEEVARKKRLKADSKRQDYNRKRQKRIDGCRKSWAKGKSPCRCGSYAKYAPPKIRGAKTCSQ</sequence>
<evidence type="ECO:0000313" key="1">
    <source>
        <dbReference type="EMBL" id="VAW71254.1"/>
    </source>
</evidence>
<accession>A0A3B0YQV4</accession>
<reference evidence="1" key="1">
    <citation type="submission" date="2018-06" db="EMBL/GenBank/DDBJ databases">
        <authorList>
            <person name="Zhirakovskaya E."/>
        </authorList>
    </citation>
    <scope>NUCLEOTIDE SEQUENCE</scope>
</reference>
<dbReference type="AlphaFoldDB" id="A0A3B0YQV4"/>
<organism evidence="1">
    <name type="scientific">hydrothermal vent metagenome</name>
    <dbReference type="NCBI Taxonomy" id="652676"/>
    <lineage>
        <taxon>unclassified sequences</taxon>
        <taxon>metagenomes</taxon>
        <taxon>ecological metagenomes</taxon>
    </lineage>
</organism>
<proteinExistence type="predicted"/>
<dbReference type="EMBL" id="UOFL01000016">
    <property type="protein sequence ID" value="VAW71254.1"/>
    <property type="molecule type" value="Genomic_DNA"/>
</dbReference>